<dbReference type="PROSITE" id="PS51819">
    <property type="entry name" value="VOC"/>
    <property type="match status" value="1"/>
</dbReference>
<comment type="caution">
    <text evidence="2">The sequence shown here is derived from an EMBL/GenBank/DDBJ whole genome shotgun (WGS) entry which is preliminary data.</text>
</comment>
<sequence>MIGYSMIGTADLDKAKAFYGELLAELGAKVVMDVGRAAFYGKAMNQPMLGVCLPYDKQPVSVGNGSMIALPAGSRDNVDKLYAKAISLGASDEGAPGERMPGFYAGYFRDLDGHKLAFFHMG</sequence>
<dbReference type="Pfam" id="PF00903">
    <property type="entry name" value="Glyoxalase"/>
    <property type="match status" value="1"/>
</dbReference>
<feature type="domain" description="VOC" evidence="1">
    <location>
        <begin position="1"/>
        <end position="121"/>
    </location>
</feature>
<evidence type="ECO:0000259" key="1">
    <source>
        <dbReference type="PROSITE" id="PS51819"/>
    </source>
</evidence>
<dbReference type="CDD" id="cd07262">
    <property type="entry name" value="VOC_like"/>
    <property type="match status" value="1"/>
</dbReference>
<proteinExistence type="predicted"/>
<dbReference type="InterPro" id="IPR004360">
    <property type="entry name" value="Glyas_Fos-R_dOase_dom"/>
</dbReference>
<dbReference type="SUPFAM" id="SSF54593">
    <property type="entry name" value="Glyoxalase/Bleomycin resistance protein/Dihydroxybiphenyl dioxygenase"/>
    <property type="match status" value="1"/>
</dbReference>
<gene>
    <name evidence="2" type="ORF">H3H45_04555</name>
</gene>
<evidence type="ECO:0000313" key="2">
    <source>
        <dbReference type="EMBL" id="MBB1518498.1"/>
    </source>
</evidence>
<accession>A0A7W4H2E6</accession>
<reference evidence="2 3" key="1">
    <citation type="submission" date="2020-08" db="EMBL/GenBank/DDBJ databases">
        <authorList>
            <person name="Kim C.M."/>
        </authorList>
    </citation>
    <scope>NUCLEOTIDE SEQUENCE [LARGE SCALE GENOMIC DNA]</scope>
    <source>
        <strain evidence="2 3">SR9</strain>
    </source>
</reference>
<dbReference type="EMBL" id="JACJFN010000001">
    <property type="protein sequence ID" value="MBB1518498.1"/>
    <property type="molecule type" value="Genomic_DNA"/>
</dbReference>
<dbReference type="InterPro" id="IPR029068">
    <property type="entry name" value="Glyas_Bleomycin-R_OHBP_Dase"/>
</dbReference>
<organism evidence="2 3">
    <name type="scientific">Aquipseudomonas guryensis</name>
    <dbReference type="NCBI Taxonomy" id="2759165"/>
    <lineage>
        <taxon>Bacteria</taxon>
        <taxon>Pseudomonadati</taxon>
        <taxon>Pseudomonadota</taxon>
        <taxon>Gammaproteobacteria</taxon>
        <taxon>Pseudomonadales</taxon>
        <taxon>Pseudomonadaceae</taxon>
        <taxon>Aquipseudomonas</taxon>
    </lineage>
</organism>
<dbReference type="AlphaFoldDB" id="A0A7W4H2E6"/>
<dbReference type="PANTHER" id="PTHR35006">
    <property type="entry name" value="GLYOXALASE FAMILY PROTEIN (AFU_ORTHOLOGUE AFUA_5G14830)"/>
    <property type="match status" value="1"/>
</dbReference>
<evidence type="ECO:0000313" key="3">
    <source>
        <dbReference type="Proteomes" id="UP000581189"/>
    </source>
</evidence>
<dbReference type="Proteomes" id="UP000581189">
    <property type="component" value="Unassembled WGS sequence"/>
</dbReference>
<protein>
    <submittedName>
        <fullName evidence="2">VOC family protein</fullName>
    </submittedName>
</protein>
<dbReference type="RefSeq" id="WP_182832534.1">
    <property type="nucleotide sequence ID" value="NZ_JACJFN010000001.1"/>
</dbReference>
<name>A0A7W4H2E6_9GAMM</name>
<dbReference type="InterPro" id="IPR037523">
    <property type="entry name" value="VOC_core"/>
</dbReference>
<keyword evidence="3" id="KW-1185">Reference proteome</keyword>
<dbReference type="PANTHER" id="PTHR35006:SF1">
    <property type="entry name" value="BLL2941 PROTEIN"/>
    <property type="match status" value="1"/>
</dbReference>
<dbReference type="Gene3D" id="3.10.180.10">
    <property type="entry name" value="2,3-Dihydroxybiphenyl 1,2-Dioxygenase, domain 1"/>
    <property type="match status" value="1"/>
</dbReference>